<dbReference type="Pfam" id="PF00460">
    <property type="entry name" value="Flg_bb_rod"/>
    <property type="match status" value="1"/>
</dbReference>
<dbReference type="EMBL" id="LNYS01000008">
    <property type="protein sequence ID" value="KTD50004.1"/>
    <property type="molecule type" value="Genomic_DNA"/>
</dbReference>
<dbReference type="InterPro" id="IPR001444">
    <property type="entry name" value="Flag_bb_rod_N"/>
</dbReference>
<evidence type="ECO:0000256" key="4">
    <source>
        <dbReference type="ARBA" id="ARBA00016244"/>
    </source>
</evidence>
<comment type="similarity">
    <text evidence="3">Belongs to the flagella basal body rod proteins family.</text>
</comment>
<dbReference type="PANTHER" id="PTHR30033">
    <property type="entry name" value="FLAGELLAR HOOK-ASSOCIATED PROTEIN 1"/>
    <property type="match status" value="1"/>
</dbReference>
<feature type="coiled-coil region" evidence="7">
    <location>
        <begin position="151"/>
        <end position="182"/>
    </location>
</feature>
<dbReference type="InterPro" id="IPR002371">
    <property type="entry name" value="FlgK"/>
</dbReference>
<evidence type="ECO:0000259" key="11">
    <source>
        <dbReference type="Pfam" id="PF22638"/>
    </source>
</evidence>
<dbReference type="NCBIfam" id="TIGR02492">
    <property type="entry name" value="flgK_ends"/>
    <property type="match status" value="1"/>
</dbReference>
<dbReference type="STRING" id="45073.Lqui_1329"/>
<evidence type="ECO:0000256" key="5">
    <source>
        <dbReference type="ARBA" id="ARBA00022525"/>
    </source>
</evidence>
<organism evidence="12 13">
    <name type="scientific">Legionella quinlivanii</name>
    <dbReference type="NCBI Taxonomy" id="45073"/>
    <lineage>
        <taxon>Bacteria</taxon>
        <taxon>Pseudomonadati</taxon>
        <taxon>Pseudomonadota</taxon>
        <taxon>Gammaproteobacteria</taxon>
        <taxon>Legionellales</taxon>
        <taxon>Legionellaceae</taxon>
        <taxon>Legionella</taxon>
    </lineage>
</organism>
<dbReference type="PANTHER" id="PTHR30033:SF1">
    <property type="entry name" value="FLAGELLAR HOOK-ASSOCIATED PROTEIN 1"/>
    <property type="match status" value="1"/>
</dbReference>
<dbReference type="GO" id="GO:0044780">
    <property type="term" value="P:bacterial-type flagellum assembly"/>
    <property type="evidence" value="ECO:0007669"/>
    <property type="project" value="InterPro"/>
</dbReference>
<evidence type="ECO:0000256" key="3">
    <source>
        <dbReference type="ARBA" id="ARBA00009677"/>
    </source>
</evidence>
<dbReference type="InterPro" id="IPR053927">
    <property type="entry name" value="FlgK_helical"/>
</dbReference>
<dbReference type="GO" id="GO:0005576">
    <property type="term" value="C:extracellular region"/>
    <property type="evidence" value="ECO:0007669"/>
    <property type="project" value="UniProtKB-SubCell"/>
</dbReference>
<sequence length="649" mass="70224">MANILNIATSGLLAFQRGLDLTANNISNSKTPGYTRQMLLLKSLPSQRFAGSFIGAGVNPAEVKRNSDRFATQQVRETLTTKSQYDIFFEQASQIDKLLSQDGTSISTTLQNFFNALGQLNESPDNTASRGVALNQSRLLVEQFRTMQLRLDEYQHNNSQQLDEAANQINRLTADIAKLNEKISVVGNSPELLDTRDELLRQLSQYTDVIVVDDGNAGISVAIGSGEVLVNGTNHRNLAVLPGFNGQSGSRLAIQNGTAFIDVTDNLHSGMIGGLLDFEDTVLKQASELLGQMAIGLASQFNQQQRLGMDMNNAIGKNVFTDFNDVMSQIARAIPSSLNTGTGVMSVNLSDLGQVKLSDYELFVTNTGSNEVRILRKSDNQSFVMNLTSSPPAPPAGQLQIDGMTISIDNLSNMANGDRYYFNPTKGAAGKLELTISDSKDFALASPVRVLAALGNSGQGRVQLGDILDTSSVNKDFRIEFISDTQYNLVNLTDAVTSGPFSFTPDSDNLVQIPDTLNPSYSIVLSGRPAAGDQFNASYNTNGFGDNRNGLKLAAIQKANLFEGGTENLSDRYANLLAQVGSKTNQAKLRSEAADILHKQALDFRDSKSAVNLDEEAANLIQFEQAYQAASKLLTVASEMMDVLFAAMR</sequence>
<dbReference type="InterPro" id="IPR049119">
    <property type="entry name" value="FlgK_D2-like"/>
</dbReference>
<keyword evidence="6" id="KW-0975">Bacterial flagellum</keyword>
<dbReference type="GO" id="GO:0009424">
    <property type="term" value="C:bacterial-type flagellum hook"/>
    <property type="evidence" value="ECO:0007669"/>
    <property type="project" value="InterPro"/>
</dbReference>
<evidence type="ECO:0000256" key="7">
    <source>
        <dbReference type="SAM" id="Coils"/>
    </source>
</evidence>
<name>A0A0W0Y095_9GAMM</name>
<comment type="caution">
    <text evidence="12">The sequence shown here is derived from an EMBL/GenBank/DDBJ whole genome shotgun (WGS) entry which is preliminary data.</text>
</comment>
<keyword evidence="13" id="KW-1185">Reference proteome</keyword>
<dbReference type="GO" id="GO:0005198">
    <property type="term" value="F:structural molecule activity"/>
    <property type="evidence" value="ECO:0007669"/>
    <property type="project" value="InterPro"/>
</dbReference>
<dbReference type="Proteomes" id="UP000054618">
    <property type="component" value="Unassembled WGS sequence"/>
</dbReference>
<evidence type="ECO:0000259" key="10">
    <source>
        <dbReference type="Pfam" id="PF21158"/>
    </source>
</evidence>
<evidence type="ECO:0000256" key="1">
    <source>
        <dbReference type="ARBA" id="ARBA00004365"/>
    </source>
</evidence>
<keyword evidence="12" id="KW-0969">Cilium</keyword>
<keyword evidence="7" id="KW-0175">Coiled coil</keyword>
<dbReference type="SUPFAM" id="SSF64518">
    <property type="entry name" value="Phase 1 flagellin"/>
    <property type="match status" value="1"/>
</dbReference>
<keyword evidence="5" id="KW-0964">Secreted</keyword>
<dbReference type="PRINTS" id="PR01005">
    <property type="entry name" value="FLGHOOKAP1"/>
</dbReference>
<feature type="domain" description="Flagellar basal body rod protein N-terminal" evidence="8">
    <location>
        <begin position="5"/>
        <end position="35"/>
    </location>
</feature>
<dbReference type="PATRIC" id="fig|45073.5.peg.1400"/>
<dbReference type="Pfam" id="PF21158">
    <property type="entry name" value="flgK_1st_1"/>
    <property type="match status" value="1"/>
</dbReference>
<keyword evidence="12" id="KW-0966">Cell projection</keyword>
<reference evidence="12 13" key="1">
    <citation type="submission" date="2015-11" db="EMBL/GenBank/DDBJ databases">
        <title>Genomic analysis of 38 Legionella species identifies large and diverse effector repertoires.</title>
        <authorList>
            <person name="Burstein D."/>
            <person name="Amaro F."/>
            <person name="Zusman T."/>
            <person name="Lifshitz Z."/>
            <person name="Cohen O."/>
            <person name="Gilbert J.A."/>
            <person name="Pupko T."/>
            <person name="Shuman H.A."/>
            <person name="Segal G."/>
        </authorList>
    </citation>
    <scope>NUCLEOTIDE SEQUENCE [LARGE SCALE GENOMIC DNA]</scope>
    <source>
        <strain evidence="12 13">CDC#1442-AUS-E</strain>
    </source>
</reference>
<feature type="domain" description="Flagellar basal-body/hook protein C-terminal" evidence="9">
    <location>
        <begin position="608"/>
        <end position="643"/>
    </location>
</feature>
<dbReference type="RefSeq" id="WP_058507449.1">
    <property type="nucleotide sequence ID" value="NZ_CAAAIK010000005.1"/>
</dbReference>
<dbReference type="OrthoDB" id="9802553at2"/>
<evidence type="ECO:0000313" key="12">
    <source>
        <dbReference type="EMBL" id="KTD50004.1"/>
    </source>
</evidence>
<dbReference type="InterPro" id="IPR010930">
    <property type="entry name" value="Flg_bb/hook_C_dom"/>
</dbReference>
<accession>A0A0W0Y095</accession>
<protein>
    <recommendedName>
        <fullName evidence="4">Flagellar hook-associated protein 1</fullName>
    </recommendedName>
</protein>
<evidence type="ECO:0000256" key="2">
    <source>
        <dbReference type="ARBA" id="ARBA00004613"/>
    </source>
</evidence>
<evidence type="ECO:0000256" key="6">
    <source>
        <dbReference type="ARBA" id="ARBA00023143"/>
    </source>
</evidence>
<dbReference type="AlphaFoldDB" id="A0A0W0Y095"/>
<evidence type="ECO:0000259" key="8">
    <source>
        <dbReference type="Pfam" id="PF00460"/>
    </source>
</evidence>
<dbReference type="Pfam" id="PF22638">
    <property type="entry name" value="FlgK_D1"/>
    <property type="match status" value="1"/>
</dbReference>
<evidence type="ECO:0000313" key="13">
    <source>
        <dbReference type="Proteomes" id="UP000054618"/>
    </source>
</evidence>
<feature type="domain" description="Flagellar hook-associated protein FlgK helical" evidence="11">
    <location>
        <begin position="93"/>
        <end position="320"/>
    </location>
</feature>
<keyword evidence="12" id="KW-0282">Flagellum</keyword>
<comment type="subcellular location">
    <subcellularLocation>
        <location evidence="1">Bacterial flagellum</location>
    </subcellularLocation>
    <subcellularLocation>
        <location evidence="2">Secreted</location>
    </subcellularLocation>
</comment>
<dbReference type="Pfam" id="PF06429">
    <property type="entry name" value="Flg_bbr_C"/>
    <property type="match status" value="1"/>
</dbReference>
<feature type="domain" description="Flagellar hook-associated protein 1 D2-like" evidence="10">
    <location>
        <begin position="337"/>
        <end position="421"/>
    </location>
</feature>
<proteinExistence type="inferred from homology"/>
<gene>
    <name evidence="12" type="primary">flgK</name>
    <name evidence="12" type="ORF">Lqui_1329</name>
</gene>
<evidence type="ECO:0000259" key="9">
    <source>
        <dbReference type="Pfam" id="PF06429"/>
    </source>
</evidence>